<accession>A0A914V8T1</accession>
<dbReference type="Pfam" id="PF16420">
    <property type="entry name" value="ATG7_N"/>
    <property type="match status" value="1"/>
</dbReference>
<name>A0A914V8T1_9BILA</name>
<sequence>MAEETVKFVPFASFVDPAFWADLTDRKLRHWGLDDSAKLCVLAVCVQIALSVALGFDSFVIVRHGVGSQDDIAPIQSGNLVPGDQLGCYFCSDVTAPGNSTRDRTLDQQCTVTRPGVSQMAAGLAVELLAAVVQHPLGGLAPAALTTVEGEGMDGEGATGGGGCLGSTPHQIRGYVSRFSQMTPCVRRFQKCVACGTAVRRELAQRGWGFLRDAFDSPDTLETVSGLGELQVSANDIDLWEYSDNESVKSMDTVAEPS</sequence>
<dbReference type="WBParaSite" id="PSAMB.scaffold166size70358.g3006.t1">
    <property type="protein sequence ID" value="PSAMB.scaffold166size70358.g3006.t1"/>
    <property type="gene ID" value="PSAMB.scaffold166size70358.g3006"/>
</dbReference>
<dbReference type="Proteomes" id="UP000887566">
    <property type="component" value="Unplaced"/>
</dbReference>
<organism evidence="2 3">
    <name type="scientific">Plectus sambesii</name>
    <dbReference type="NCBI Taxonomy" id="2011161"/>
    <lineage>
        <taxon>Eukaryota</taxon>
        <taxon>Metazoa</taxon>
        <taxon>Ecdysozoa</taxon>
        <taxon>Nematoda</taxon>
        <taxon>Chromadorea</taxon>
        <taxon>Plectida</taxon>
        <taxon>Plectina</taxon>
        <taxon>Plectoidea</taxon>
        <taxon>Plectidae</taxon>
        <taxon>Plectus</taxon>
    </lineage>
</organism>
<evidence type="ECO:0000313" key="3">
    <source>
        <dbReference type="WBParaSite" id="PSAMB.scaffold166size70358.g3006.t1"/>
    </source>
</evidence>
<dbReference type="AlphaFoldDB" id="A0A914V8T1"/>
<dbReference type="InterPro" id="IPR032197">
    <property type="entry name" value="Atg7_N"/>
</dbReference>
<feature type="domain" description="Ubiquitin-like modifier-activating enzyme Atg7 N-terminal" evidence="1">
    <location>
        <begin position="6"/>
        <end position="38"/>
    </location>
</feature>
<dbReference type="InterPro" id="IPR035985">
    <property type="entry name" value="Ubiquitin-activating_enz"/>
</dbReference>
<protein>
    <submittedName>
        <fullName evidence="3">Ubiquitin-like modifier-activating enzyme Atg7 N-terminal domain-containing protein</fullName>
    </submittedName>
</protein>
<dbReference type="SUPFAM" id="SSF69572">
    <property type="entry name" value="Activating enzymes of the ubiquitin-like proteins"/>
    <property type="match status" value="1"/>
</dbReference>
<keyword evidence="2" id="KW-1185">Reference proteome</keyword>
<dbReference type="Gene3D" id="3.40.50.720">
    <property type="entry name" value="NAD(P)-binding Rossmann-like Domain"/>
    <property type="match status" value="1"/>
</dbReference>
<dbReference type="GO" id="GO:0008641">
    <property type="term" value="F:ubiquitin-like modifier activating enzyme activity"/>
    <property type="evidence" value="ECO:0007669"/>
    <property type="project" value="InterPro"/>
</dbReference>
<reference evidence="3" key="1">
    <citation type="submission" date="2022-11" db="UniProtKB">
        <authorList>
            <consortium name="WormBaseParasite"/>
        </authorList>
    </citation>
    <scope>IDENTIFICATION</scope>
</reference>
<evidence type="ECO:0000259" key="1">
    <source>
        <dbReference type="Pfam" id="PF16420"/>
    </source>
</evidence>
<evidence type="ECO:0000313" key="2">
    <source>
        <dbReference type="Proteomes" id="UP000887566"/>
    </source>
</evidence>
<proteinExistence type="predicted"/>